<feature type="signal peptide" evidence="1">
    <location>
        <begin position="1"/>
        <end position="22"/>
    </location>
</feature>
<keyword evidence="4" id="KW-1185">Reference proteome</keyword>
<dbReference type="EMBL" id="NHNI01000002">
    <property type="protein sequence ID" value="OZY84405.1"/>
    <property type="molecule type" value="Genomic_DNA"/>
</dbReference>
<evidence type="ECO:0000259" key="2">
    <source>
        <dbReference type="Pfam" id="PF12262"/>
    </source>
</evidence>
<organism evidence="3 4">
    <name type="scientific">Cellvibrio mixtus</name>
    <dbReference type="NCBI Taxonomy" id="39650"/>
    <lineage>
        <taxon>Bacteria</taxon>
        <taxon>Pseudomonadati</taxon>
        <taxon>Pseudomonadota</taxon>
        <taxon>Gammaproteobacteria</taxon>
        <taxon>Cellvibrionales</taxon>
        <taxon>Cellvibrionaceae</taxon>
        <taxon>Cellvibrio</taxon>
    </lineage>
</organism>
<dbReference type="STRING" id="1209072.GCA_000766945_02776"/>
<keyword evidence="1" id="KW-0732">Signal</keyword>
<protein>
    <recommendedName>
        <fullName evidence="2">Bacterial virulence factor lipase N-terminal domain-containing protein</fullName>
    </recommendedName>
</protein>
<evidence type="ECO:0000313" key="4">
    <source>
        <dbReference type="Proteomes" id="UP000216101"/>
    </source>
</evidence>
<reference evidence="4" key="1">
    <citation type="submission" date="2017-05" db="EMBL/GenBank/DDBJ databases">
        <authorList>
            <person name="Barney B.M."/>
        </authorList>
    </citation>
    <scope>NUCLEOTIDE SEQUENCE [LARGE SCALE GENOMIC DNA]</scope>
    <source>
        <strain evidence="4">PSBB022</strain>
    </source>
</reference>
<dbReference type="InterPro" id="IPR029058">
    <property type="entry name" value="AB_hydrolase_fold"/>
</dbReference>
<dbReference type="SUPFAM" id="SSF53474">
    <property type="entry name" value="alpha/beta-Hydrolases"/>
    <property type="match status" value="1"/>
</dbReference>
<feature type="chain" id="PRO_5013261108" description="Bacterial virulence factor lipase N-terminal domain-containing protein" evidence="1">
    <location>
        <begin position="23"/>
        <end position="784"/>
    </location>
</feature>
<dbReference type="AlphaFoldDB" id="A0A266Q3H6"/>
<evidence type="ECO:0000313" key="3">
    <source>
        <dbReference type="EMBL" id="OZY84405.1"/>
    </source>
</evidence>
<name>A0A266Q3H6_9GAMM</name>
<dbReference type="Pfam" id="PF12262">
    <property type="entry name" value="Lipase_bact_N"/>
    <property type="match status" value="1"/>
</dbReference>
<dbReference type="InterPro" id="IPR025920">
    <property type="entry name" value="Lipase_bact_N"/>
</dbReference>
<evidence type="ECO:0000256" key="1">
    <source>
        <dbReference type="SAM" id="SignalP"/>
    </source>
</evidence>
<feature type="domain" description="Bacterial virulence factor lipase N-terminal" evidence="2">
    <location>
        <begin position="85"/>
        <end position="223"/>
    </location>
</feature>
<dbReference type="Gene3D" id="3.40.50.1820">
    <property type="entry name" value="alpha/beta hydrolase"/>
    <property type="match status" value="1"/>
</dbReference>
<comment type="caution">
    <text evidence="3">The sequence shown here is derived from an EMBL/GenBank/DDBJ whole genome shotgun (WGS) entry which is preliminary data.</text>
</comment>
<proteinExistence type="predicted"/>
<gene>
    <name evidence="3" type="ORF">CBP51_14435</name>
</gene>
<dbReference type="RefSeq" id="WP_094985483.1">
    <property type="nucleotide sequence ID" value="NZ_NHNI01000002.1"/>
</dbReference>
<accession>A0A266Q3H6</accession>
<sequence length="784" mass="80728">MKNKIHLFLLSAMTLSTLGLHGCGGGSGTEKAPAPTGPDIYVEGTHPRFDPVISDLPFNTDLIFAAAATSDGTANLGAPTDPVRATMNQLDGFSTSAFFDILVSGGVNPASAVAAQTVFLIELTATGDALNPANITGITGLANFDVQVVSLDGGTNNTIRIRPTKPLKPKTKYLVVLTNDLRDSSGAPLTRSWAYNALRDPSYTTLEALLPVRNAIIGWETLASGFLANVSGGTLTAASAKEKLVLTYTFTTTDPVSPLVAMAAPRAAIAGLQIAAGTAPTAAVANAEGLESLGLLPTPKARSLGIAGVTGIDFSAFSSQLAANVGKLYTGYIKLPYYQTAATGLPFGAYLTRSWKPDLTLAGALGRTIPMDVDGSYNVTYRYPFAAKTGDESVPLQVTLPQDNWVPGYAGAANCGQIYASTGYPTVIYVHGITSDRASVLALGHTLASRCVATVAIDLPVHGIPANSALVNVLNVEKSKSIPFAALYGANAPHERHFNVAGAGGAPAPMNFESPSASDGSGAQFINLGYLTNTRDNNRQAVMDLLNLNASLANINTEMLKSVNTGLDLNRVYVVGASLGGILGSVFTTVNQLAIAADTQVGLSANLNPIRGLITSGAGTQVAQVLVNSATFAPVINGGLAASGVMVGSTNYERFLYTAQSAMDAGDPVNYMQTLAQLGVPVLVQQINNDLVIPNSAASAPLTGTQAMASLLNTTQLGLGSTQLGRGYVKHTAGGHASLLRPEGNAPQVTAELQTQVVTFVLNDGDVTVGGGAPGNIELPVAND</sequence>
<dbReference type="Proteomes" id="UP000216101">
    <property type="component" value="Unassembled WGS sequence"/>
</dbReference>